<feature type="binding site" evidence="7">
    <location>
        <position position="20"/>
    </location>
    <ligand>
        <name>3-phosphoshikimate</name>
        <dbReference type="ChEBI" id="CHEBI:145989"/>
    </ligand>
</feature>
<dbReference type="CDD" id="cd01556">
    <property type="entry name" value="EPSP_synthase"/>
    <property type="match status" value="1"/>
</dbReference>
<dbReference type="UniPathway" id="UPA00053">
    <property type="reaction ID" value="UER00089"/>
</dbReference>
<comment type="caution">
    <text evidence="9">The sequence shown here is derived from an EMBL/GenBank/DDBJ whole genome shotgun (WGS) entry which is preliminary data.</text>
</comment>
<feature type="binding site" evidence="7">
    <location>
        <position position="161"/>
    </location>
    <ligand>
        <name>3-phosphoshikimate</name>
        <dbReference type="ChEBI" id="CHEBI:145989"/>
    </ligand>
</feature>
<dbReference type="EMBL" id="DTLB01000009">
    <property type="protein sequence ID" value="HFW31735.1"/>
    <property type="molecule type" value="Genomic_DNA"/>
</dbReference>
<proteinExistence type="inferred from homology"/>
<comment type="caution">
    <text evidence="7">Lacks conserved residue(s) required for the propagation of feature annotation.</text>
</comment>
<dbReference type="GO" id="GO:0003866">
    <property type="term" value="F:3-phosphoshikimate 1-carboxyvinyltransferase activity"/>
    <property type="evidence" value="ECO:0007669"/>
    <property type="project" value="UniProtKB-UniRule"/>
</dbReference>
<feature type="binding site" evidence="7">
    <location>
        <position position="327"/>
    </location>
    <ligand>
        <name>3-phosphoshikimate</name>
        <dbReference type="ChEBI" id="CHEBI:145989"/>
    </ligand>
</feature>
<comment type="subcellular location">
    <subcellularLocation>
        <location evidence="7">Cytoplasm</location>
    </subcellularLocation>
</comment>
<dbReference type="GO" id="GO:0008652">
    <property type="term" value="P:amino acid biosynthetic process"/>
    <property type="evidence" value="ECO:0007669"/>
    <property type="project" value="UniProtKB-KW"/>
</dbReference>
<comment type="function">
    <text evidence="7">Catalyzes the transfer of the enolpyruvyl moiety of phosphoenolpyruvate (PEP) to the 5-hydroxyl of shikimate-3-phosphate (S3P) to produce enolpyruvyl shikimate-3-phosphate and inorganic phosphate.</text>
</comment>
<evidence type="ECO:0000256" key="6">
    <source>
        <dbReference type="ARBA" id="ARBA00044633"/>
    </source>
</evidence>
<feature type="binding site" evidence="7">
    <location>
        <position position="88"/>
    </location>
    <ligand>
        <name>phosphoenolpyruvate</name>
        <dbReference type="ChEBI" id="CHEBI:58702"/>
    </ligand>
</feature>
<comment type="pathway">
    <text evidence="1">Metabolic intermediate biosynthesis; chorismate biosynthesis; chorismate from D-erythrose 4-phosphate and phosphoenolpyruvate: step 6/7.</text>
</comment>
<comment type="subunit">
    <text evidence="7">Monomer.</text>
</comment>
<feature type="binding site" evidence="7">
    <location>
        <position position="373"/>
    </location>
    <ligand>
        <name>phosphoenolpyruvate</name>
        <dbReference type="ChEBI" id="CHEBI:58702"/>
    </ligand>
</feature>
<evidence type="ECO:0000256" key="5">
    <source>
        <dbReference type="ARBA" id="ARBA00023141"/>
    </source>
</evidence>
<dbReference type="PROSITE" id="PS00885">
    <property type="entry name" value="EPSP_SYNTHASE_2"/>
    <property type="match status" value="1"/>
</dbReference>
<feature type="active site" description="Proton acceptor" evidence="7">
    <location>
        <position position="300"/>
    </location>
</feature>
<feature type="binding site" evidence="7">
    <location>
        <position position="161"/>
    </location>
    <ligand>
        <name>phosphoenolpyruvate</name>
        <dbReference type="ChEBI" id="CHEBI:58702"/>
    </ligand>
</feature>
<feature type="binding site" evidence="7">
    <location>
        <position position="300"/>
    </location>
    <ligand>
        <name>3-phosphoshikimate</name>
        <dbReference type="ChEBI" id="CHEBI:145989"/>
    </ligand>
</feature>
<dbReference type="GO" id="GO:0009073">
    <property type="term" value="P:aromatic amino acid family biosynthetic process"/>
    <property type="evidence" value="ECO:0007669"/>
    <property type="project" value="UniProtKB-KW"/>
</dbReference>
<organism evidence="9">
    <name type="scientific">Archaeoglobus fulgidus</name>
    <dbReference type="NCBI Taxonomy" id="2234"/>
    <lineage>
        <taxon>Archaea</taxon>
        <taxon>Methanobacteriati</taxon>
        <taxon>Methanobacteriota</taxon>
        <taxon>Archaeoglobi</taxon>
        <taxon>Archaeoglobales</taxon>
        <taxon>Archaeoglobaceae</taxon>
        <taxon>Archaeoglobus</taxon>
    </lineage>
</organism>
<feature type="binding site" evidence="7">
    <location>
        <position position="21"/>
    </location>
    <ligand>
        <name>3-phosphoshikimate</name>
        <dbReference type="ChEBI" id="CHEBI:145989"/>
    </ligand>
</feature>
<feature type="binding site" evidence="7">
    <location>
        <position position="25"/>
    </location>
    <ligand>
        <name>3-phosphoshikimate</name>
        <dbReference type="ChEBI" id="CHEBI:145989"/>
    </ligand>
</feature>
<dbReference type="GO" id="GO:0005737">
    <property type="term" value="C:cytoplasm"/>
    <property type="evidence" value="ECO:0007669"/>
    <property type="project" value="UniProtKB-SubCell"/>
</dbReference>
<keyword evidence="4 7" id="KW-0808">Transferase</keyword>
<feature type="binding site" evidence="7">
    <location>
        <position position="116"/>
    </location>
    <ligand>
        <name>phosphoenolpyruvate</name>
        <dbReference type="ChEBI" id="CHEBI:58702"/>
    </ligand>
</feature>
<gene>
    <name evidence="7 9" type="primary">aroA</name>
    <name evidence="9" type="ORF">ENW66_02095</name>
</gene>
<dbReference type="PANTHER" id="PTHR21090">
    <property type="entry name" value="AROM/DEHYDROQUINATE SYNTHASE"/>
    <property type="match status" value="1"/>
</dbReference>
<dbReference type="AlphaFoldDB" id="A0A7C3MBW5"/>
<feature type="binding site" evidence="7">
    <location>
        <position position="160"/>
    </location>
    <ligand>
        <name>3-phosphoshikimate</name>
        <dbReference type="ChEBI" id="CHEBI:145989"/>
    </ligand>
</feature>
<evidence type="ECO:0000259" key="8">
    <source>
        <dbReference type="Pfam" id="PF00275"/>
    </source>
</evidence>
<evidence type="ECO:0000256" key="1">
    <source>
        <dbReference type="ARBA" id="ARBA00004811"/>
    </source>
</evidence>
<dbReference type="PIRSF" id="PIRSF000505">
    <property type="entry name" value="EPSPS"/>
    <property type="match status" value="1"/>
</dbReference>
<evidence type="ECO:0000256" key="3">
    <source>
        <dbReference type="ARBA" id="ARBA00022605"/>
    </source>
</evidence>
<protein>
    <recommendedName>
        <fullName evidence="7">3-phosphoshikimate 1-carboxyvinyltransferase</fullName>
        <ecNumber evidence="7">2.5.1.19</ecNumber>
    </recommendedName>
    <alternativeName>
        <fullName evidence="7">5-enolpyruvylshikimate-3-phosphate synthase</fullName>
        <shortName evidence="7">EPSP synthase</shortName>
        <shortName evidence="7">EPSPS</shortName>
    </alternativeName>
</protein>
<evidence type="ECO:0000313" key="9">
    <source>
        <dbReference type="EMBL" id="HFW31735.1"/>
    </source>
</evidence>
<keyword evidence="5 7" id="KW-0057">Aromatic amino acid biosynthesis</keyword>
<feature type="binding site" evidence="7">
    <location>
        <position position="331"/>
    </location>
    <ligand>
        <name>phosphoenolpyruvate</name>
        <dbReference type="ChEBI" id="CHEBI:58702"/>
    </ligand>
</feature>
<feature type="binding site" evidence="7">
    <location>
        <position position="20"/>
    </location>
    <ligand>
        <name>phosphoenolpyruvate</name>
        <dbReference type="ChEBI" id="CHEBI:58702"/>
    </ligand>
</feature>
<dbReference type="InterPro" id="IPR013792">
    <property type="entry name" value="RNA3'P_cycl/enolpyr_Trfase_a/b"/>
</dbReference>
<reference evidence="9" key="1">
    <citation type="journal article" date="2020" name="mSystems">
        <title>Genome- and Community-Level Interaction Insights into Carbon Utilization and Element Cycling Functions of Hydrothermarchaeota in Hydrothermal Sediment.</title>
        <authorList>
            <person name="Zhou Z."/>
            <person name="Liu Y."/>
            <person name="Xu W."/>
            <person name="Pan J."/>
            <person name="Luo Z.H."/>
            <person name="Li M."/>
        </authorList>
    </citation>
    <scope>NUCLEOTIDE SEQUENCE [LARGE SCALE GENOMIC DNA]</scope>
    <source>
        <strain evidence="9">SpSt-87</strain>
    </source>
</reference>
<dbReference type="GO" id="GO:0009423">
    <property type="term" value="P:chorismate biosynthetic process"/>
    <property type="evidence" value="ECO:0007669"/>
    <property type="project" value="UniProtKB-UniRule"/>
</dbReference>
<dbReference type="InterPro" id="IPR001986">
    <property type="entry name" value="Enolpyruvate_Tfrase_dom"/>
</dbReference>
<dbReference type="Gene3D" id="3.65.10.10">
    <property type="entry name" value="Enolpyruvate transferase domain"/>
    <property type="match status" value="2"/>
</dbReference>
<evidence type="ECO:0000256" key="7">
    <source>
        <dbReference type="HAMAP-Rule" id="MF_00210"/>
    </source>
</evidence>
<dbReference type="HAMAP" id="MF_00210">
    <property type="entry name" value="EPSP_synth"/>
    <property type="match status" value="1"/>
</dbReference>
<feature type="binding site" evidence="7">
    <location>
        <position position="186"/>
    </location>
    <ligand>
        <name>3-phosphoshikimate</name>
        <dbReference type="ChEBI" id="CHEBI:145989"/>
    </ligand>
</feature>
<dbReference type="EC" id="2.5.1.19" evidence="7"/>
<dbReference type="InterPro" id="IPR006264">
    <property type="entry name" value="EPSP_synthase"/>
</dbReference>
<dbReference type="PANTHER" id="PTHR21090:SF5">
    <property type="entry name" value="PENTAFUNCTIONAL AROM POLYPEPTIDE"/>
    <property type="match status" value="1"/>
</dbReference>
<dbReference type="InterPro" id="IPR023193">
    <property type="entry name" value="EPSP_synthase_CS"/>
</dbReference>
<keyword evidence="7" id="KW-0963">Cytoplasm</keyword>
<evidence type="ECO:0000256" key="4">
    <source>
        <dbReference type="ARBA" id="ARBA00022679"/>
    </source>
</evidence>
<accession>A0A7C3MBW5</accession>
<sequence length="417" mass="45938">MDVVVRKSEVRGRARPPASKSYTHRAFIAASLSPSSRISNPLVSEDTISTLNACKKIGAKFVRRGEEWLFNGVDSIKSYGYFNFCNSGTTLRIFTGLLSLSPFRSVVDGDRSLRKRPNRELVLALSELGGKFDGKEPYFPPFSVQGVVKGGEVEIDAPSSQFISSLIYTLSLAEGDSLLKVKRVKSQPYIDITLEILKESGVKIKRDGNVYCIPGSQNFRLRRYEVPADFSSASYLIASGLIAGEVAVEGMFESAQGDRRIVDLCREMGGKVRWDRERGVIRAERSELEGVEVDASDIPDLVPTLAVLAAVAKGETRIYNAEHLRIKEIDRIEGINLNLRALGVEVRPLKDGLIIKGGKKEFRGVVDSFGDHRMALAFSLLGLLGEVRCKNAEAVSVSYPGYFRTLQSLGVRINILP</sequence>
<keyword evidence="3 7" id="KW-0028">Amino-acid biosynthesis</keyword>
<comment type="similarity">
    <text evidence="2 7">Belongs to the EPSP synthase family.</text>
</comment>
<name>A0A7C3MBW5_ARCFL</name>
<feature type="binding site" evidence="7">
    <location>
        <position position="159"/>
    </location>
    <ligand>
        <name>3-phosphoshikimate</name>
        <dbReference type="ChEBI" id="CHEBI:145989"/>
    </ligand>
</feature>
<dbReference type="NCBIfam" id="TIGR01356">
    <property type="entry name" value="aroA"/>
    <property type="match status" value="1"/>
</dbReference>
<evidence type="ECO:0000256" key="2">
    <source>
        <dbReference type="ARBA" id="ARBA00009948"/>
    </source>
</evidence>
<dbReference type="SUPFAM" id="SSF55205">
    <property type="entry name" value="EPT/RTPC-like"/>
    <property type="match status" value="1"/>
</dbReference>
<dbReference type="InterPro" id="IPR036968">
    <property type="entry name" value="Enolpyruvate_Tfrase_sf"/>
</dbReference>
<feature type="domain" description="Enolpyruvate transferase" evidence="8">
    <location>
        <begin position="7"/>
        <end position="406"/>
    </location>
</feature>
<comment type="catalytic activity">
    <reaction evidence="6">
        <text>3-phosphoshikimate + phosphoenolpyruvate = 5-O-(1-carboxyvinyl)-3-phosphoshikimate + phosphate</text>
        <dbReference type="Rhea" id="RHEA:21256"/>
        <dbReference type="ChEBI" id="CHEBI:43474"/>
        <dbReference type="ChEBI" id="CHEBI:57701"/>
        <dbReference type="ChEBI" id="CHEBI:58702"/>
        <dbReference type="ChEBI" id="CHEBI:145989"/>
        <dbReference type="EC" id="2.5.1.19"/>
    </reaction>
    <physiologicalReaction direction="left-to-right" evidence="6">
        <dbReference type="Rhea" id="RHEA:21257"/>
    </physiologicalReaction>
</comment>
<dbReference type="Pfam" id="PF00275">
    <property type="entry name" value="EPSP_synthase"/>
    <property type="match status" value="1"/>
</dbReference>